<evidence type="ECO:0000313" key="2">
    <source>
        <dbReference type="Proteomes" id="UP000249890"/>
    </source>
</evidence>
<organism evidence="1 2">
    <name type="scientific">Paenibacillus donghaensis</name>
    <dbReference type="NCBI Taxonomy" id="414771"/>
    <lineage>
        <taxon>Bacteria</taxon>
        <taxon>Bacillati</taxon>
        <taxon>Bacillota</taxon>
        <taxon>Bacilli</taxon>
        <taxon>Bacillales</taxon>
        <taxon>Paenibacillaceae</taxon>
        <taxon>Paenibacillus</taxon>
    </lineage>
</organism>
<sequence length="121" mass="14130">MRQLISDLAEWVSMSGKELQRCCQEVYYGLRVGGILHQIEYIQMYADEAGLVLRAGYREAMSLLERVYKEWKMYLLLLYKTGVQGRSARMKELSANGLRLLDIYAEALAGYLRWLRNQVEN</sequence>
<dbReference type="RefSeq" id="WP_087919748.1">
    <property type="nucleotide sequence ID" value="NZ_CP021780.1"/>
</dbReference>
<reference evidence="1 2" key="1">
    <citation type="submission" date="2017-06" db="EMBL/GenBank/DDBJ databases">
        <title>Complete genome sequence of Paenibacillus donghaensis KCTC 13049T isolated from East Sea sediment, South Korea.</title>
        <authorList>
            <person name="Jung B.K."/>
            <person name="Hong S.-J."/>
            <person name="Shin J.-H."/>
        </authorList>
    </citation>
    <scope>NUCLEOTIDE SEQUENCE [LARGE SCALE GENOMIC DNA]</scope>
    <source>
        <strain evidence="1 2">KCTC 13049</strain>
    </source>
</reference>
<dbReference type="AlphaFoldDB" id="A0A2Z2KIP1"/>
<dbReference type="Proteomes" id="UP000249890">
    <property type="component" value="Chromosome"/>
</dbReference>
<protein>
    <recommendedName>
        <fullName evidence="3">Four helix bundle protein</fullName>
    </recommendedName>
</protein>
<name>A0A2Z2KIP1_9BACL</name>
<gene>
    <name evidence="1" type="ORF">B9T62_36705</name>
</gene>
<proteinExistence type="predicted"/>
<dbReference type="EMBL" id="CP021780">
    <property type="protein sequence ID" value="ASA25787.1"/>
    <property type="molecule type" value="Genomic_DNA"/>
</dbReference>
<dbReference type="KEGG" id="pdh:B9T62_36705"/>
<keyword evidence="2" id="KW-1185">Reference proteome</keyword>
<accession>A0A2Z2KIP1</accession>
<evidence type="ECO:0000313" key="1">
    <source>
        <dbReference type="EMBL" id="ASA25787.1"/>
    </source>
</evidence>
<evidence type="ECO:0008006" key="3">
    <source>
        <dbReference type="Google" id="ProtNLM"/>
    </source>
</evidence>